<feature type="transmembrane region" description="Helical" evidence="6">
    <location>
        <begin position="296"/>
        <end position="314"/>
    </location>
</feature>
<keyword evidence="5 6" id="KW-0472">Membrane</keyword>
<sequence length="477" mass="54784">MNFIKKYLKSNRFINFISIFCENVLSKIVILLINLYIANYFGKEVFGIINFSKSLSQYLFLFSTLGLGKILLREVIKDKKNTRKYIFNITLIRIIIAIIILILGMIFLTAYNRPIRDRIIILLYLITAVFMNLDIYQLYDIFDLSKVNSAIKSLQNIIYLLVVVVLINFLDYTNLMYIVIAYSVINIIYYLFSWFYFYNKIGNLQFEIDFLLIKELIIKSIPVAIARIMAQIYNNMDIVMLGFLKGNIAVGIYAAAYNIIFGIKVLNIATSRIIIPEINKSLKEGKKKIISTLRQAIKLKSFYALPITLGGIALSDKIILLLFNSEYSEAGLVLKILLLWISISIFTPIGSYLFATGQDIKYLIHIAIGGIVNILLNFYLIPEYSFIGAAIATIISGIIVELVKVIMCIELIRELSLLEIISKFLVTSLIMYFSLILLQYKIDNLFILIVCGVSIYLFLNKRHIKDAIIFLDSDYYN</sequence>
<feature type="transmembrane region" description="Helical" evidence="6">
    <location>
        <begin position="442"/>
        <end position="459"/>
    </location>
</feature>
<dbReference type="EMBL" id="SOEG01000001">
    <property type="protein sequence ID" value="TDX59273.1"/>
    <property type="molecule type" value="Genomic_DNA"/>
</dbReference>
<dbReference type="GO" id="GO:0005886">
    <property type="term" value="C:plasma membrane"/>
    <property type="evidence" value="ECO:0007669"/>
    <property type="project" value="UniProtKB-SubCell"/>
</dbReference>
<feature type="transmembrane region" description="Helical" evidence="6">
    <location>
        <begin position="334"/>
        <end position="355"/>
    </location>
</feature>
<dbReference type="PANTHER" id="PTHR30250:SF11">
    <property type="entry name" value="O-ANTIGEN TRANSPORTER-RELATED"/>
    <property type="match status" value="1"/>
</dbReference>
<dbReference type="Pfam" id="PF01943">
    <property type="entry name" value="Polysacc_synt"/>
    <property type="match status" value="1"/>
</dbReference>
<evidence type="ECO:0000313" key="8">
    <source>
        <dbReference type="Proteomes" id="UP000295832"/>
    </source>
</evidence>
<evidence type="ECO:0000313" key="7">
    <source>
        <dbReference type="EMBL" id="TDX59273.1"/>
    </source>
</evidence>
<feature type="transmembrane region" description="Helical" evidence="6">
    <location>
        <begin position="362"/>
        <end position="380"/>
    </location>
</feature>
<feature type="transmembrane region" description="Helical" evidence="6">
    <location>
        <begin position="12"/>
        <end position="37"/>
    </location>
</feature>
<evidence type="ECO:0000256" key="4">
    <source>
        <dbReference type="ARBA" id="ARBA00022989"/>
    </source>
</evidence>
<comment type="subcellular location">
    <subcellularLocation>
        <location evidence="1">Cell membrane</location>
        <topology evidence="1">Multi-pass membrane protein</topology>
    </subcellularLocation>
</comment>
<organism evidence="7 8">
    <name type="scientific">Orenia marismortui</name>
    <dbReference type="NCBI Taxonomy" id="46469"/>
    <lineage>
        <taxon>Bacteria</taxon>
        <taxon>Bacillati</taxon>
        <taxon>Bacillota</taxon>
        <taxon>Clostridia</taxon>
        <taxon>Halanaerobiales</taxon>
        <taxon>Halobacteroidaceae</taxon>
        <taxon>Orenia</taxon>
    </lineage>
</organism>
<comment type="caution">
    <text evidence="7">The sequence shown here is derived from an EMBL/GenBank/DDBJ whole genome shotgun (WGS) entry which is preliminary data.</text>
</comment>
<keyword evidence="4 6" id="KW-1133">Transmembrane helix</keyword>
<reference evidence="7 8" key="1">
    <citation type="submission" date="2019-03" db="EMBL/GenBank/DDBJ databases">
        <title>Subsurface microbial communities from deep shales in Ohio and West Virginia, USA.</title>
        <authorList>
            <person name="Wrighton K."/>
        </authorList>
    </citation>
    <scope>NUCLEOTIDE SEQUENCE [LARGE SCALE GENOMIC DNA]</scope>
    <source>
        <strain evidence="7 8">MSL 6dP</strain>
    </source>
</reference>
<dbReference type="Proteomes" id="UP000295832">
    <property type="component" value="Unassembled WGS sequence"/>
</dbReference>
<evidence type="ECO:0000256" key="5">
    <source>
        <dbReference type="ARBA" id="ARBA00023136"/>
    </source>
</evidence>
<dbReference type="AlphaFoldDB" id="A0A4R8HR32"/>
<evidence type="ECO:0000256" key="3">
    <source>
        <dbReference type="ARBA" id="ARBA00022692"/>
    </source>
</evidence>
<keyword evidence="3 6" id="KW-0812">Transmembrane</keyword>
<dbReference type="PANTHER" id="PTHR30250">
    <property type="entry name" value="PST FAMILY PREDICTED COLANIC ACID TRANSPORTER"/>
    <property type="match status" value="1"/>
</dbReference>
<feature type="transmembrane region" description="Helical" evidence="6">
    <location>
        <begin position="210"/>
        <end position="230"/>
    </location>
</feature>
<feature type="transmembrane region" description="Helical" evidence="6">
    <location>
        <begin position="119"/>
        <end position="139"/>
    </location>
</feature>
<dbReference type="RefSeq" id="WP_134114297.1">
    <property type="nucleotide sequence ID" value="NZ_SOEG01000001.1"/>
</dbReference>
<accession>A0A4R8HR32</accession>
<evidence type="ECO:0000256" key="2">
    <source>
        <dbReference type="ARBA" id="ARBA00022475"/>
    </source>
</evidence>
<dbReference type="InterPro" id="IPR050833">
    <property type="entry name" value="Poly_Biosynth_Transport"/>
</dbReference>
<dbReference type="CDD" id="cd13128">
    <property type="entry name" value="MATE_Wzx_like"/>
    <property type="match status" value="1"/>
</dbReference>
<feature type="transmembrane region" description="Helical" evidence="6">
    <location>
        <begin position="415"/>
        <end position="436"/>
    </location>
</feature>
<feature type="transmembrane region" description="Helical" evidence="6">
    <location>
        <begin position="250"/>
        <end position="275"/>
    </location>
</feature>
<feature type="transmembrane region" description="Helical" evidence="6">
    <location>
        <begin position="176"/>
        <end position="198"/>
    </location>
</feature>
<feature type="transmembrane region" description="Helical" evidence="6">
    <location>
        <begin position="85"/>
        <end position="107"/>
    </location>
</feature>
<gene>
    <name evidence="7" type="ORF">C7959_101160</name>
</gene>
<keyword evidence="2" id="KW-1003">Cell membrane</keyword>
<evidence type="ECO:0000256" key="1">
    <source>
        <dbReference type="ARBA" id="ARBA00004651"/>
    </source>
</evidence>
<feature type="transmembrane region" description="Helical" evidence="6">
    <location>
        <begin position="151"/>
        <end position="170"/>
    </location>
</feature>
<evidence type="ECO:0000256" key="6">
    <source>
        <dbReference type="SAM" id="Phobius"/>
    </source>
</evidence>
<feature type="transmembrane region" description="Helical" evidence="6">
    <location>
        <begin position="57"/>
        <end position="73"/>
    </location>
</feature>
<proteinExistence type="predicted"/>
<dbReference type="InterPro" id="IPR002797">
    <property type="entry name" value="Polysacc_synth"/>
</dbReference>
<name>A0A4R8HR32_9FIRM</name>
<feature type="transmembrane region" description="Helical" evidence="6">
    <location>
        <begin position="386"/>
        <end position="403"/>
    </location>
</feature>
<protein>
    <submittedName>
        <fullName evidence="7">O-antigen/teichoic acid export membrane protein</fullName>
    </submittedName>
</protein>
<keyword evidence="8" id="KW-1185">Reference proteome</keyword>